<dbReference type="Gene3D" id="3.30.420.10">
    <property type="entry name" value="Ribonuclease H-like superfamily/Ribonuclease H"/>
    <property type="match status" value="1"/>
</dbReference>
<evidence type="ECO:0000313" key="3">
    <source>
        <dbReference type="Proteomes" id="UP000030230"/>
    </source>
</evidence>
<dbReference type="InterPro" id="IPR012337">
    <property type="entry name" value="RNaseH-like_sf"/>
</dbReference>
<dbReference type="OrthoDB" id="5039at10239"/>
<evidence type="ECO:0000259" key="1">
    <source>
        <dbReference type="Pfam" id="PF13482"/>
    </source>
</evidence>
<evidence type="ECO:0000313" key="2">
    <source>
        <dbReference type="EMBL" id="CEF89223.1"/>
    </source>
</evidence>
<reference evidence="3" key="1">
    <citation type="journal article" date="2015" name="PLoS ONE">
        <title>Investigation of a Large Collection of Pseudomonas aeruginosa Bacteriophages Collected from a Single Environmental Source in Abidjan, Cote d'Ivoire.</title>
        <authorList>
            <person name="Essoh C."/>
            <person name="Latino L."/>
            <person name="Midoux C."/>
            <person name="Blouin Y."/>
            <person name="Loukou G."/>
            <person name="Nguetta S.P."/>
            <person name="Lathro S."/>
            <person name="Cablanmian A."/>
            <person name="Kouassi A.K."/>
            <person name="Vergnaud G."/>
            <person name="Pourcel C."/>
        </authorList>
    </citation>
    <scope>NUCLEOTIDE SEQUENCE [LARGE SCALE GENOMIC DNA]</scope>
</reference>
<dbReference type="EMBL" id="LN610573">
    <property type="protein sequence ID" value="CEF89223.1"/>
    <property type="molecule type" value="Genomic_DNA"/>
</dbReference>
<keyword evidence="3" id="KW-1185">Reference proteome</keyword>
<accession>A0A0A1IU80</accession>
<feature type="domain" description="YprB ribonuclease H-like" evidence="1">
    <location>
        <begin position="108"/>
        <end position="232"/>
    </location>
</feature>
<name>A0A0A1IU80_9CAUD</name>
<dbReference type="KEGG" id="vg:23679285"/>
<dbReference type="GO" id="GO:0003676">
    <property type="term" value="F:nucleic acid binding"/>
    <property type="evidence" value="ECO:0007669"/>
    <property type="project" value="InterPro"/>
</dbReference>
<dbReference type="InterPro" id="IPR038720">
    <property type="entry name" value="YprB_RNase_H-like_dom"/>
</dbReference>
<keyword evidence="2" id="KW-0378">Hydrolase</keyword>
<dbReference type="GeneID" id="23679285"/>
<dbReference type="Pfam" id="PF13482">
    <property type="entry name" value="RNase_H_2"/>
    <property type="match status" value="1"/>
</dbReference>
<proteinExistence type="predicted"/>
<gene>
    <name evidence="2" type="primary">ORF118</name>
</gene>
<keyword evidence="2" id="KW-0269">Exonuclease</keyword>
<organism evidence="2 3">
    <name type="scientific">Pseudomonas phage vB_PaeM_PAO1_Ab03</name>
    <dbReference type="NCBI Taxonomy" id="1548901"/>
    <lineage>
        <taxon>Viruses</taxon>
        <taxon>Duplodnaviria</taxon>
        <taxon>Heunggongvirae</taxon>
        <taxon>Uroviricota</taxon>
        <taxon>Caudoviricetes</taxon>
        <taxon>Vandenendeviridae</taxon>
        <taxon>Nankokuvirus</taxon>
        <taxon>Nankokuvirus Ab03</taxon>
    </lineage>
</organism>
<sequence>MKPWHNTALELAAAGKSWRQIAVELGMAKSTVSDFLRTQNITCNKPMPKVLILDIETAPAIGYYWSRWKTTVGQNQVLQEGYLLTFSAKWLGSDDILECKLPDFDLYNTEPKNDRELLKVLVGLLEEADFVVAHNGRKFDLPTINAHLVKHDIMPPSPYKIIDTCDIAKKVFKFPSNSLKSLAIFLKCQHDKLDTGGFELWARVMDGDPEAWDHMMEYNVFDVIVLEEVYLKLRAWYNTHPSLSALIPQKVTPLCPVCCSDDLRPTGKLYYTAVSAFEVLRCHSCGKHSRTRQNVLDREHLVVGI</sequence>
<dbReference type="InterPro" id="IPR036397">
    <property type="entry name" value="RNaseH_sf"/>
</dbReference>
<dbReference type="Proteomes" id="UP000030230">
    <property type="component" value="Segment"/>
</dbReference>
<protein>
    <submittedName>
        <fullName evidence="2">Putative exonuclease</fullName>
    </submittedName>
</protein>
<keyword evidence="2" id="KW-0540">Nuclease</keyword>
<dbReference type="RefSeq" id="YP_009124514.1">
    <property type="nucleotide sequence ID" value="NC_026587.1"/>
</dbReference>
<dbReference type="SUPFAM" id="SSF53098">
    <property type="entry name" value="Ribonuclease H-like"/>
    <property type="match status" value="1"/>
</dbReference>
<dbReference type="GO" id="GO:0004527">
    <property type="term" value="F:exonuclease activity"/>
    <property type="evidence" value="ECO:0007669"/>
    <property type="project" value="UniProtKB-KW"/>
</dbReference>